<sequence length="343" mass="36212">MGSDLANHVSVATLEAQSIALYMAKKALVGPRVGNLMQDLLGAPSEDDPETLAQIATAVTNIIAAMNVPSTNEGNSLGLIITCTDAHLTPIDSTNGIFRDIKRGGVRVQVPRIGTVNPQTACGFGLQGFAYGYPGGQVIVLCSDTEWGAAKVYNEVTLNKWRLAGDLRSNPLVINKGVDGLAGALSVKILHELFHVGGFFVQQGGPFGTTNPFPAVLPEQVQGKSISEVYTWKSISGKTVGSPTVDPNSPALSSTNALHNADSMALLGAGWYVPAYGWVDGACKTVKKANQSPLQYDGQGFPSAPDGYGGFENIDSSLFPEKRAINDWQGSDGSYKARFVHLT</sequence>
<evidence type="ECO:0000313" key="2">
    <source>
        <dbReference type="Proteomes" id="UP000566819"/>
    </source>
</evidence>
<dbReference type="AlphaFoldDB" id="A0A8H4RRW4"/>
<gene>
    <name evidence="1" type="ORF">G7Y89_g4195</name>
</gene>
<name>A0A8H4RRW4_9HELO</name>
<evidence type="ECO:0000313" key="1">
    <source>
        <dbReference type="EMBL" id="KAF4633921.1"/>
    </source>
</evidence>
<protein>
    <submittedName>
        <fullName evidence="1">Uncharacterized protein</fullName>
    </submittedName>
</protein>
<proteinExistence type="predicted"/>
<dbReference type="Proteomes" id="UP000566819">
    <property type="component" value="Unassembled WGS sequence"/>
</dbReference>
<reference evidence="1 2" key="1">
    <citation type="submission" date="2020-03" db="EMBL/GenBank/DDBJ databases">
        <title>Draft Genome Sequence of Cudoniella acicularis.</title>
        <authorList>
            <person name="Buettner E."/>
            <person name="Kellner H."/>
        </authorList>
    </citation>
    <scope>NUCLEOTIDE SEQUENCE [LARGE SCALE GENOMIC DNA]</scope>
    <source>
        <strain evidence="1 2">DSM 108380</strain>
    </source>
</reference>
<dbReference type="OrthoDB" id="5345836at2759"/>
<accession>A0A8H4RRW4</accession>
<comment type="caution">
    <text evidence="1">The sequence shown here is derived from an EMBL/GenBank/DDBJ whole genome shotgun (WGS) entry which is preliminary data.</text>
</comment>
<keyword evidence="2" id="KW-1185">Reference proteome</keyword>
<organism evidence="1 2">
    <name type="scientific">Cudoniella acicularis</name>
    <dbReference type="NCBI Taxonomy" id="354080"/>
    <lineage>
        <taxon>Eukaryota</taxon>
        <taxon>Fungi</taxon>
        <taxon>Dikarya</taxon>
        <taxon>Ascomycota</taxon>
        <taxon>Pezizomycotina</taxon>
        <taxon>Leotiomycetes</taxon>
        <taxon>Helotiales</taxon>
        <taxon>Tricladiaceae</taxon>
        <taxon>Cudoniella</taxon>
    </lineage>
</organism>
<dbReference type="EMBL" id="JAAMPI010000222">
    <property type="protein sequence ID" value="KAF4633921.1"/>
    <property type="molecule type" value="Genomic_DNA"/>
</dbReference>